<comment type="function">
    <text evidence="5">Methylates the class 1 translation termination release factors RF1/PrfA and RF2/PrfB on the glutamine residue of the universally conserved GGQ motif.</text>
</comment>
<dbReference type="InterPro" id="IPR040758">
    <property type="entry name" value="PrmC_N"/>
</dbReference>
<comment type="catalytic activity">
    <reaction evidence="4 5">
        <text>L-glutaminyl-[peptide chain release factor] + S-adenosyl-L-methionine = N(5)-methyl-L-glutaminyl-[peptide chain release factor] + S-adenosyl-L-homocysteine + H(+)</text>
        <dbReference type="Rhea" id="RHEA:42896"/>
        <dbReference type="Rhea" id="RHEA-COMP:10271"/>
        <dbReference type="Rhea" id="RHEA-COMP:10272"/>
        <dbReference type="ChEBI" id="CHEBI:15378"/>
        <dbReference type="ChEBI" id="CHEBI:30011"/>
        <dbReference type="ChEBI" id="CHEBI:57856"/>
        <dbReference type="ChEBI" id="CHEBI:59789"/>
        <dbReference type="ChEBI" id="CHEBI:61891"/>
        <dbReference type="EC" id="2.1.1.297"/>
    </reaction>
</comment>
<dbReference type="EC" id="2.1.1.297" evidence="5"/>
<evidence type="ECO:0000259" key="6">
    <source>
        <dbReference type="Pfam" id="PF05175"/>
    </source>
</evidence>
<dbReference type="NCBIfam" id="TIGR00536">
    <property type="entry name" value="hemK_fam"/>
    <property type="match status" value="1"/>
</dbReference>
<organism evidence="8">
    <name type="scientific">uncultured Acetothermia bacterium</name>
    <dbReference type="NCBI Taxonomy" id="236499"/>
    <lineage>
        <taxon>Bacteria</taxon>
        <taxon>Candidatus Bipolaricaulota</taxon>
        <taxon>environmental samples</taxon>
    </lineage>
</organism>
<reference evidence="8" key="1">
    <citation type="journal article" date="2005" name="Environ. Microbiol.">
        <title>Genetic and functional properties of uncultivated thermophilic crenarchaeotes from a subsurface gold mine as revealed by analysis of genome fragments.</title>
        <authorList>
            <person name="Nunoura T."/>
            <person name="Hirayama H."/>
            <person name="Takami H."/>
            <person name="Oida H."/>
            <person name="Nishi S."/>
            <person name="Shimamura S."/>
            <person name="Suzuki Y."/>
            <person name="Inagaki F."/>
            <person name="Takai K."/>
            <person name="Nealson K.H."/>
            <person name="Horikoshi K."/>
        </authorList>
    </citation>
    <scope>NUCLEOTIDE SEQUENCE</scope>
</reference>
<feature type="domain" description="Methyltransferase small" evidence="6">
    <location>
        <begin position="105"/>
        <end position="189"/>
    </location>
</feature>
<dbReference type="FunFam" id="3.40.50.150:FF:000053">
    <property type="entry name" value="Release factor glutamine methyltransferase"/>
    <property type="match status" value="1"/>
</dbReference>
<dbReference type="InterPro" id="IPR004556">
    <property type="entry name" value="HemK-like"/>
</dbReference>
<sequence>MTVRDGVRWVTERLRHTVSEAPRWEAEVLLSHALDVERAALYASPERVLSAREWERLQMLLARRCAGEPLQYLIGYIEFYNCRLEVAPAVLIPRPETEELVERIVKDFPDAPARVLDLGTGSGAIAIALARAWPTSSFVASDISEDALALAHKNAVLNGVAERIRFVRSDWFSEIDGRFDLIVSNPPYVPTQYLASAPRELRYEPRIALDGGEDGLEALARIIQESPQYLCSCGALYLEIGSDHGASVRALLQRSGAFAQIEILRDVSGHDRFARAINKEGDV</sequence>
<feature type="binding site" evidence="5">
    <location>
        <position position="185"/>
    </location>
    <ligand>
        <name>S-adenosyl-L-methionine</name>
        <dbReference type="ChEBI" id="CHEBI:59789"/>
    </ligand>
</feature>
<feature type="domain" description="Release factor glutamine methyltransferase N-terminal" evidence="7">
    <location>
        <begin position="8"/>
        <end position="75"/>
    </location>
</feature>
<gene>
    <name evidence="5" type="primary">prmC</name>
    <name evidence="8" type="ORF">HGMM_F01E02C37</name>
    <name evidence="9" type="ORF">HGMM_F01H03C17</name>
</gene>
<dbReference type="EMBL" id="AP011634">
    <property type="protein sequence ID" value="BAL52615.1"/>
    <property type="molecule type" value="Genomic_DNA"/>
</dbReference>
<feature type="binding site" evidence="5">
    <location>
        <position position="142"/>
    </location>
    <ligand>
        <name>S-adenosyl-L-methionine</name>
        <dbReference type="ChEBI" id="CHEBI:59789"/>
    </ligand>
</feature>
<dbReference type="EMBL" id="AP011629">
    <property type="protein sequence ID" value="BAL52494.1"/>
    <property type="molecule type" value="Genomic_DNA"/>
</dbReference>
<dbReference type="HAMAP" id="MF_02126">
    <property type="entry name" value="RF_methyltr_PrmC"/>
    <property type="match status" value="1"/>
</dbReference>
<evidence type="ECO:0000259" key="7">
    <source>
        <dbReference type="Pfam" id="PF17827"/>
    </source>
</evidence>
<evidence type="ECO:0000256" key="1">
    <source>
        <dbReference type="ARBA" id="ARBA00022603"/>
    </source>
</evidence>
<dbReference type="InterPro" id="IPR029063">
    <property type="entry name" value="SAM-dependent_MTases_sf"/>
</dbReference>
<dbReference type="GO" id="GO:0032259">
    <property type="term" value="P:methylation"/>
    <property type="evidence" value="ECO:0007669"/>
    <property type="project" value="UniProtKB-KW"/>
</dbReference>
<evidence type="ECO:0000313" key="9">
    <source>
        <dbReference type="EMBL" id="BAL52615.1"/>
    </source>
</evidence>
<dbReference type="NCBIfam" id="TIGR03534">
    <property type="entry name" value="RF_mod_PrmC"/>
    <property type="match status" value="1"/>
</dbReference>
<keyword evidence="1 5" id="KW-0489">Methyltransferase</keyword>
<protein>
    <recommendedName>
        <fullName evidence="5">Release factor glutamine methyltransferase</fullName>
        <shortName evidence="5">RF MTase</shortName>
        <ecNumber evidence="5">2.1.1.297</ecNumber>
    </recommendedName>
    <alternativeName>
        <fullName evidence="5">N5-glutamine methyltransferase PrmC</fullName>
    </alternativeName>
    <alternativeName>
        <fullName evidence="5">Protein-(glutamine-N5) MTase PrmC</fullName>
    </alternativeName>
    <alternativeName>
        <fullName evidence="5">Protein-glutamine N-methyltransferase PrmC</fullName>
    </alternativeName>
</protein>
<evidence type="ECO:0000313" key="8">
    <source>
        <dbReference type="EMBL" id="BAL52494.1"/>
    </source>
</evidence>
<evidence type="ECO:0000256" key="4">
    <source>
        <dbReference type="ARBA" id="ARBA00048391"/>
    </source>
</evidence>
<feature type="binding site" evidence="5">
    <location>
        <begin position="119"/>
        <end position="123"/>
    </location>
    <ligand>
        <name>S-adenosyl-L-methionine</name>
        <dbReference type="ChEBI" id="CHEBI:59789"/>
    </ligand>
</feature>
<dbReference type="PANTHER" id="PTHR18895">
    <property type="entry name" value="HEMK METHYLTRANSFERASE"/>
    <property type="match status" value="1"/>
</dbReference>
<dbReference type="InterPro" id="IPR050320">
    <property type="entry name" value="N5-glutamine_MTase"/>
</dbReference>
<name>H5S8K8_9BACT</name>
<evidence type="ECO:0000256" key="3">
    <source>
        <dbReference type="ARBA" id="ARBA00022691"/>
    </source>
</evidence>
<feature type="binding site" evidence="5">
    <location>
        <begin position="185"/>
        <end position="188"/>
    </location>
    <ligand>
        <name>substrate</name>
    </ligand>
</feature>
<dbReference type="GO" id="GO:0102559">
    <property type="term" value="F:peptide chain release factor N(5)-glutamine methyltransferase activity"/>
    <property type="evidence" value="ECO:0007669"/>
    <property type="project" value="UniProtKB-EC"/>
</dbReference>
<dbReference type="GO" id="GO:0003676">
    <property type="term" value="F:nucleic acid binding"/>
    <property type="evidence" value="ECO:0007669"/>
    <property type="project" value="InterPro"/>
</dbReference>
<reference evidence="8" key="2">
    <citation type="journal article" date="2012" name="PLoS ONE">
        <title>A Deeply Branching Thermophilic Bacterium with an Ancient Acetyl-CoA Pathway Dominates a Subsurface Ecosystem.</title>
        <authorList>
            <person name="Takami H."/>
            <person name="Noguchi H."/>
            <person name="Takaki Y."/>
            <person name="Uchiyama I."/>
            <person name="Toyoda A."/>
            <person name="Nishi S."/>
            <person name="Chee G.-J."/>
            <person name="Arai W."/>
            <person name="Nunoura T."/>
            <person name="Itoh T."/>
            <person name="Hattori M."/>
            <person name="Takai K."/>
        </authorList>
    </citation>
    <scope>NUCLEOTIDE SEQUENCE</scope>
</reference>
<evidence type="ECO:0000256" key="5">
    <source>
        <dbReference type="HAMAP-Rule" id="MF_02126"/>
    </source>
</evidence>
<accession>H5S8K8</accession>
<dbReference type="PROSITE" id="PS00092">
    <property type="entry name" value="N6_MTASE"/>
    <property type="match status" value="1"/>
</dbReference>
<dbReference type="AlphaFoldDB" id="H5S8K8"/>
<dbReference type="InterPro" id="IPR019874">
    <property type="entry name" value="RF_methyltr_PrmC"/>
</dbReference>
<dbReference type="PANTHER" id="PTHR18895:SF74">
    <property type="entry name" value="MTRF1L RELEASE FACTOR GLUTAMINE METHYLTRANSFERASE"/>
    <property type="match status" value="1"/>
</dbReference>
<comment type="similarity">
    <text evidence="5">Belongs to the protein N5-glutamine methyltransferase family. PrmC subfamily.</text>
</comment>
<dbReference type="Gene3D" id="1.10.8.10">
    <property type="entry name" value="DNA helicase RuvA subunit, C-terminal domain"/>
    <property type="match status" value="1"/>
</dbReference>
<proteinExistence type="inferred from homology"/>
<keyword evidence="2 5" id="KW-0808">Transferase</keyword>
<dbReference type="InterPro" id="IPR002052">
    <property type="entry name" value="DNA_methylase_N6_adenine_CS"/>
</dbReference>
<dbReference type="InterPro" id="IPR007848">
    <property type="entry name" value="Small_mtfrase_dom"/>
</dbReference>
<dbReference type="SUPFAM" id="SSF53335">
    <property type="entry name" value="S-adenosyl-L-methionine-dependent methyltransferases"/>
    <property type="match status" value="1"/>
</dbReference>
<dbReference type="Pfam" id="PF17827">
    <property type="entry name" value="PrmC_N"/>
    <property type="match status" value="1"/>
</dbReference>
<feature type="binding site" evidence="5">
    <location>
        <position position="171"/>
    </location>
    <ligand>
        <name>S-adenosyl-L-methionine</name>
        <dbReference type="ChEBI" id="CHEBI:59789"/>
    </ligand>
</feature>
<dbReference type="CDD" id="cd02440">
    <property type="entry name" value="AdoMet_MTases"/>
    <property type="match status" value="1"/>
</dbReference>
<dbReference type="Pfam" id="PF05175">
    <property type="entry name" value="MTS"/>
    <property type="match status" value="1"/>
</dbReference>
<dbReference type="Gene3D" id="3.40.50.150">
    <property type="entry name" value="Vaccinia Virus protein VP39"/>
    <property type="match status" value="1"/>
</dbReference>
<keyword evidence="3 5" id="KW-0949">S-adenosyl-L-methionine</keyword>
<evidence type="ECO:0000256" key="2">
    <source>
        <dbReference type="ARBA" id="ARBA00022679"/>
    </source>
</evidence>